<dbReference type="InterPro" id="IPR036291">
    <property type="entry name" value="NAD(P)-bd_dom_sf"/>
</dbReference>
<dbReference type="CDD" id="cd23934">
    <property type="entry name" value="AGPR_1_C"/>
    <property type="match status" value="1"/>
</dbReference>
<dbReference type="CDD" id="cd24148">
    <property type="entry name" value="AGPR_1_actinobacAGPR_like"/>
    <property type="match status" value="1"/>
</dbReference>
<sequence length="342" mass="35185">MTVRAAVAGASGYAGGEILRLLASHPEVEIGVLTGNSNAGQQLGALQPHLTPLAERVLEPTSADRLRGHDVVFLALPHGQSAAVAEELGTEVLLVDCGADFRLTDAADWERFYDTPYAGHWPYGLPELPGARSSLAGTRRIAVPGCYPTAVSLALFPAYAAGLAESDAVVVAASGSSGAGKSPKPHLLGSEVMGAMSPYGVGGAHRHTPEIIQNLSAAAGERVTVSFTPTLAPMPRGILATCTARARPGVTPEALRAAYEKTLCDEPFVRLLPEGRWPSTATVYGSNTALLQVTLDEAAGRIVVVSAIDNLTKGTAGGAVQSMNIALGLPEELGLSTIGVAP</sequence>
<dbReference type="SUPFAM" id="SSF55347">
    <property type="entry name" value="Glyceraldehyde-3-phosphate dehydrogenase-like, C-terminal domain"/>
    <property type="match status" value="1"/>
</dbReference>
<gene>
    <name evidence="7" type="primary">argC</name>
    <name evidence="10" type="ORF">AN216_19170</name>
</gene>
<feature type="domain" description="Semialdehyde dehydrogenase NAD-binding" evidence="9">
    <location>
        <begin position="4"/>
        <end position="136"/>
    </location>
</feature>
<dbReference type="GO" id="GO:0070401">
    <property type="term" value="F:NADP+ binding"/>
    <property type="evidence" value="ECO:0007669"/>
    <property type="project" value="InterPro"/>
</dbReference>
<dbReference type="EC" id="1.2.1.38" evidence="7"/>
<comment type="function">
    <text evidence="7">Catalyzes the NADPH-dependent reduction of N-acetyl-5-glutamyl phosphate to yield N-acetyl-L-glutamate 5-semialdehyde.</text>
</comment>
<dbReference type="Proteomes" id="UP000176101">
    <property type="component" value="Unassembled WGS sequence"/>
</dbReference>
<dbReference type="NCBIfam" id="TIGR01850">
    <property type="entry name" value="argC"/>
    <property type="match status" value="1"/>
</dbReference>
<dbReference type="PROSITE" id="PS01224">
    <property type="entry name" value="ARGC"/>
    <property type="match status" value="1"/>
</dbReference>
<name>A0A1E7JYS3_9ACTN</name>
<proteinExistence type="inferred from homology"/>
<comment type="similarity">
    <text evidence="7">Belongs to the NAGSA dehydrogenase family. Type 1 subfamily.</text>
</comment>
<keyword evidence="2 7" id="KW-0055">Arginine biosynthesis</keyword>
<dbReference type="RefSeq" id="WP_070197914.1">
    <property type="nucleotide sequence ID" value="NZ_LJGU01000135.1"/>
</dbReference>
<dbReference type="InterPro" id="IPR023013">
    <property type="entry name" value="AGPR_AS"/>
</dbReference>
<keyword evidence="4 7" id="KW-0521">NADP</keyword>
<protein>
    <recommendedName>
        <fullName evidence="7">N-acetyl-gamma-glutamyl-phosphate reductase</fullName>
        <shortName evidence="7">AGPR</shortName>
        <ecNumber evidence="7">1.2.1.38</ecNumber>
    </recommendedName>
    <alternativeName>
        <fullName evidence="7">N-acetyl-glutamate semialdehyde dehydrogenase</fullName>
        <shortName evidence="7">NAGSA dehydrogenase</shortName>
    </alternativeName>
</protein>
<comment type="caution">
    <text evidence="10">The sequence shown here is derived from an EMBL/GenBank/DDBJ whole genome shotgun (WGS) entry which is preliminary data.</text>
</comment>
<evidence type="ECO:0000256" key="3">
    <source>
        <dbReference type="ARBA" id="ARBA00022605"/>
    </source>
</evidence>
<dbReference type="GO" id="GO:0006526">
    <property type="term" value="P:L-arginine biosynthetic process"/>
    <property type="evidence" value="ECO:0007669"/>
    <property type="project" value="UniProtKB-UniRule"/>
</dbReference>
<reference evidence="10 11" key="1">
    <citation type="journal article" date="2016" name="Front. Microbiol.">
        <title>Comparative Genomics Analysis of Streptomyces Species Reveals Their Adaptation to the Marine Environment and Their Diversity at the Genomic Level.</title>
        <authorList>
            <person name="Tian X."/>
            <person name="Zhang Z."/>
            <person name="Yang T."/>
            <person name="Chen M."/>
            <person name="Li J."/>
            <person name="Chen F."/>
            <person name="Yang J."/>
            <person name="Li W."/>
            <person name="Zhang B."/>
            <person name="Zhang Z."/>
            <person name="Wu J."/>
            <person name="Zhang C."/>
            <person name="Long L."/>
            <person name="Xiao J."/>
        </authorList>
    </citation>
    <scope>NUCLEOTIDE SEQUENCE [LARGE SCALE GENOMIC DNA]</scope>
    <source>
        <strain evidence="10 11">SCSIO 02100</strain>
    </source>
</reference>
<evidence type="ECO:0000313" key="10">
    <source>
        <dbReference type="EMBL" id="OEU96746.1"/>
    </source>
</evidence>
<dbReference type="InterPro" id="IPR058924">
    <property type="entry name" value="AGPR_dimerisation_dom"/>
</dbReference>
<evidence type="ECO:0000256" key="4">
    <source>
        <dbReference type="ARBA" id="ARBA00022857"/>
    </source>
</evidence>
<keyword evidence="5 7" id="KW-0560">Oxidoreductase</keyword>
<keyword evidence="3 7" id="KW-0028">Amino-acid biosynthesis</keyword>
<dbReference type="HAMAP" id="MF_00150">
    <property type="entry name" value="ArgC_type1"/>
    <property type="match status" value="1"/>
</dbReference>
<dbReference type="Gene3D" id="3.30.360.10">
    <property type="entry name" value="Dihydrodipicolinate Reductase, domain 2"/>
    <property type="match status" value="1"/>
</dbReference>
<evidence type="ECO:0000256" key="2">
    <source>
        <dbReference type="ARBA" id="ARBA00022571"/>
    </source>
</evidence>
<dbReference type="PANTHER" id="PTHR32338">
    <property type="entry name" value="N-ACETYL-GAMMA-GLUTAMYL-PHOSPHATE REDUCTASE, CHLOROPLASTIC-RELATED-RELATED"/>
    <property type="match status" value="1"/>
</dbReference>
<evidence type="ECO:0000313" key="11">
    <source>
        <dbReference type="Proteomes" id="UP000176101"/>
    </source>
</evidence>
<accession>A0A1E7JYS3</accession>
<dbReference type="Pfam" id="PF01118">
    <property type="entry name" value="Semialdhyde_dh"/>
    <property type="match status" value="1"/>
</dbReference>
<feature type="active site" evidence="7 8">
    <location>
        <position position="146"/>
    </location>
</feature>
<evidence type="ECO:0000259" key="9">
    <source>
        <dbReference type="SMART" id="SM00859"/>
    </source>
</evidence>
<dbReference type="GO" id="GO:0005737">
    <property type="term" value="C:cytoplasm"/>
    <property type="evidence" value="ECO:0007669"/>
    <property type="project" value="UniProtKB-SubCell"/>
</dbReference>
<dbReference type="Pfam" id="PF22698">
    <property type="entry name" value="Semialdhyde_dhC_1"/>
    <property type="match status" value="1"/>
</dbReference>
<dbReference type="GO" id="GO:0003942">
    <property type="term" value="F:N-acetyl-gamma-glutamyl-phosphate reductase activity"/>
    <property type="evidence" value="ECO:0007669"/>
    <property type="project" value="UniProtKB-UniRule"/>
</dbReference>
<dbReference type="InterPro" id="IPR000706">
    <property type="entry name" value="AGPR_type-1"/>
</dbReference>
<dbReference type="SUPFAM" id="SSF51735">
    <property type="entry name" value="NAD(P)-binding Rossmann-fold domains"/>
    <property type="match status" value="1"/>
</dbReference>
<comment type="catalytic activity">
    <reaction evidence="6 7">
        <text>N-acetyl-L-glutamate 5-semialdehyde + phosphate + NADP(+) = N-acetyl-L-glutamyl 5-phosphate + NADPH + H(+)</text>
        <dbReference type="Rhea" id="RHEA:21588"/>
        <dbReference type="ChEBI" id="CHEBI:15378"/>
        <dbReference type="ChEBI" id="CHEBI:29123"/>
        <dbReference type="ChEBI" id="CHEBI:43474"/>
        <dbReference type="ChEBI" id="CHEBI:57783"/>
        <dbReference type="ChEBI" id="CHEBI:57936"/>
        <dbReference type="ChEBI" id="CHEBI:58349"/>
        <dbReference type="EC" id="1.2.1.38"/>
    </reaction>
</comment>
<dbReference type="OrthoDB" id="9801289at2"/>
<dbReference type="STRING" id="1075402.AN216_19170"/>
<evidence type="ECO:0000256" key="1">
    <source>
        <dbReference type="ARBA" id="ARBA00004862"/>
    </source>
</evidence>
<dbReference type="EMBL" id="LJGU01000135">
    <property type="protein sequence ID" value="OEU96746.1"/>
    <property type="molecule type" value="Genomic_DNA"/>
</dbReference>
<comment type="pathway">
    <text evidence="1 7">Amino-acid biosynthesis; L-arginine biosynthesis; N(2)-acetyl-L-ornithine from L-glutamate: step 3/4.</text>
</comment>
<evidence type="ECO:0000256" key="8">
    <source>
        <dbReference type="PROSITE-ProRule" id="PRU10010"/>
    </source>
</evidence>
<dbReference type="UniPathway" id="UPA00068">
    <property type="reaction ID" value="UER00108"/>
</dbReference>
<dbReference type="Gene3D" id="3.40.50.720">
    <property type="entry name" value="NAD(P)-binding Rossmann-like Domain"/>
    <property type="match status" value="1"/>
</dbReference>
<dbReference type="SMART" id="SM00859">
    <property type="entry name" value="Semialdhyde_dh"/>
    <property type="match status" value="1"/>
</dbReference>
<dbReference type="InterPro" id="IPR000534">
    <property type="entry name" value="Semialdehyde_DH_NAD-bd"/>
</dbReference>
<evidence type="ECO:0000256" key="5">
    <source>
        <dbReference type="ARBA" id="ARBA00023002"/>
    </source>
</evidence>
<dbReference type="GO" id="GO:0051287">
    <property type="term" value="F:NAD binding"/>
    <property type="evidence" value="ECO:0007669"/>
    <property type="project" value="InterPro"/>
</dbReference>
<keyword evidence="11" id="KW-1185">Reference proteome</keyword>
<dbReference type="PANTHER" id="PTHR32338:SF10">
    <property type="entry name" value="N-ACETYL-GAMMA-GLUTAMYL-PHOSPHATE REDUCTASE, CHLOROPLASTIC-RELATED"/>
    <property type="match status" value="1"/>
</dbReference>
<keyword evidence="7" id="KW-0963">Cytoplasm</keyword>
<organism evidence="10 11">
    <name type="scientific">Streptomyces oceani</name>
    <dbReference type="NCBI Taxonomy" id="1075402"/>
    <lineage>
        <taxon>Bacteria</taxon>
        <taxon>Bacillati</taxon>
        <taxon>Actinomycetota</taxon>
        <taxon>Actinomycetes</taxon>
        <taxon>Kitasatosporales</taxon>
        <taxon>Streptomycetaceae</taxon>
        <taxon>Streptomyces</taxon>
    </lineage>
</organism>
<dbReference type="FunFam" id="3.30.360.10:FF:000014">
    <property type="entry name" value="N-acetyl-gamma-glutamyl-phosphate reductase"/>
    <property type="match status" value="1"/>
</dbReference>
<comment type="subcellular location">
    <subcellularLocation>
        <location evidence="7">Cytoplasm</location>
    </subcellularLocation>
</comment>
<dbReference type="InterPro" id="IPR050085">
    <property type="entry name" value="AGPR"/>
</dbReference>
<evidence type="ECO:0000256" key="6">
    <source>
        <dbReference type="ARBA" id="ARBA00050557"/>
    </source>
</evidence>
<dbReference type="AlphaFoldDB" id="A0A1E7JYS3"/>
<evidence type="ECO:0000256" key="7">
    <source>
        <dbReference type="HAMAP-Rule" id="MF_00150"/>
    </source>
</evidence>
<dbReference type="PATRIC" id="fig|1075402.3.peg.1275"/>